<accession>A0ABR4CDJ7</accession>
<feature type="domain" description="Pectinesterase catalytic" evidence="8">
    <location>
        <begin position="1181"/>
        <end position="1453"/>
    </location>
</feature>
<feature type="region of interest" description="Disordered" evidence="6">
    <location>
        <begin position="1140"/>
        <end position="1164"/>
    </location>
</feature>
<evidence type="ECO:0000256" key="3">
    <source>
        <dbReference type="ARBA" id="ARBA00013229"/>
    </source>
</evidence>
<organism evidence="9 10">
    <name type="scientific">Oculimacula yallundae</name>
    <dbReference type="NCBI Taxonomy" id="86028"/>
    <lineage>
        <taxon>Eukaryota</taxon>
        <taxon>Fungi</taxon>
        <taxon>Dikarya</taxon>
        <taxon>Ascomycota</taxon>
        <taxon>Pezizomycotina</taxon>
        <taxon>Leotiomycetes</taxon>
        <taxon>Helotiales</taxon>
        <taxon>Ploettnerulaceae</taxon>
        <taxon>Oculimacula</taxon>
    </lineage>
</organism>
<dbReference type="Pfam" id="PF01095">
    <property type="entry name" value="Pectinesterase"/>
    <property type="match status" value="5"/>
</dbReference>
<keyword evidence="5" id="KW-0063">Aspartyl esterase</keyword>
<comment type="similarity">
    <text evidence="2">Belongs to the pectinesterase family.</text>
</comment>
<comment type="pathway">
    <text evidence="1">Glycan metabolism; pectin degradation; 2-dehydro-3-deoxy-D-gluconate from pectin: step 1/5.</text>
</comment>
<dbReference type="PANTHER" id="PTHR31321">
    <property type="entry name" value="ACYL-COA THIOESTER HYDROLASE YBHC-RELATED"/>
    <property type="match status" value="1"/>
</dbReference>
<keyword evidence="4" id="KW-0378">Hydrolase</keyword>
<feature type="compositionally biased region" description="Low complexity" evidence="6">
    <location>
        <begin position="360"/>
        <end position="463"/>
    </location>
</feature>
<dbReference type="PANTHER" id="PTHR31321:SF58">
    <property type="entry name" value="METHYLESTERASE, PUTATIVE-RELATED"/>
    <property type="match status" value="1"/>
</dbReference>
<feature type="chain" id="PRO_5045086677" description="pectinesterase" evidence="7">
    <location>
        <begin position="24"/>
        <end position="2368"/>
    </location>
</feature>
<feature type="region of interest" description="Disordered" evidence="6">
    <location>
        <begin position="360"/>
        <end position="466"/>
    </location>
</feature>
<dbReference type="EC" id="3.1.1.11" evidence="3"/>
<keyword evidence="7" id="KW-0732">Signal</keyword>
<feature type="domain" description="Pectinesterase catalytic" evidence="8">
    <location>
        <begin position="478"/>
        <end position="747"/>
    </location>
</feature>
<proteinExistence type="inferred from homology"/>
<feature type="compositionally biased region" description="Low complexity" evidence="6">
    <location>
        <begin position="1140"/>
        <end position="1157"/>
    </location>
</feature>
<feature type="domain" description="Pectinesterase catalytic" evidence="8">
    <location>
        <begin position="53"/>
        <end position="301"/>
    </location>
</feature>
<dbReference type="SUPFAM" id="SSF51126">
    <property type="entry name" value="Pectin lyase-like"/>
    <property type="match status" value="5"/>
</dbReference>
<dbReference type="InterPro" id="IPR000070">
    <property type="entry name" value="Pectinesterase_cat"/>
</dbReference>
<evidence type="ECO:0000256" key="2">
    <source>
        <dbReference type="ARBA" id="ARBA00008891"/>
    </source>
</evidence>
<comment type="caution">
    <text evidence="9">The sequence shown here is derived from an EMBL/GenBank/DDBJ whole genome shotgun (WGS) entry which is preliminary data.</text>
</comment>
<dbReference type="EMBL" id="JAZHXI010000009">
    <property type="protein sequence ID" value="KAL2068017.1"/>
    <property type="molecule type" value="Genomic_DNA"/>
</dbReference>
<dbReference type="Proteomes" id="UP001595075">
    <property type="component" value="Unassembled WGS sequence"/>
</dbReference>
<evidence type="ECO:0000256" key="7">
    <source>
        <dbReference type="SAM" id="SignalP"/>
    </source>
</evidence>
<gene>
    <name evidence="9" type="ORF">VTL71DRAFT_16115</name>
</gene>
<protein>
    <recommendedName>
        <fullName evidence="3">pectinesterase</fullName>
        <ecNumber evidence="3">3.1.1.11</ecNumber>
    </recommendedName>
</protein>
<evidence type="ECO:0000256" key="5">
    <source>
        <dbReference type="ARBA" id="ARBA00023085"/>
    </source>
</evidence>
<feature type="domain" description="Pectinesterase catalytic" evidence="8">
    <location>
        <begin position="821"/>
        <end position="1112"/>
    </location>
</feature>
<evidence type="ECO:0000256" key="4">
    <source>
        <dbReference type="ARBA" id="ARBA00022801"/>
    </source>
</evidence>
<dbReference type="InterPro" id="IPR012334">
    <property type="entry name" value="Pectin_lyas_fold"/>
</dbReference>
<sequence length="2368" mass="247335">MSNFKQVVFGLLAALQLSVQVVAQSSDVATPSSTINSVSSSTVASIPAPSGTVIVDQAGSGHFAAINQAVSYAQANAQPTIVVRAGTYREIVTVSGTAQITIIGDSSESSDYSKNSVTISNTSAPLVVAIGGVSGTTWKNINFINTNTVGNAPAVSLRSKQNAFYNCQFVSSAAGAVTGTNLGSILIANSYIEGTDKLFSGYLSAYVFGSTIVPTASSSTIVYSKGYLTSVSQTVIDSCTISQKSGFTNTYVYLAGPNGDGSQAVFKYTSIAGFIAPGGVRPLGTNGFYGEYQTTGLGSFAYDNKRIDVLMTSSMLSNATVDYVFANAFSGFTSPTTSWVDPSVIKSISAANVVISSSTSSSLTSSSSTSSSSLSLSTTSSSPTSSSQTSSSQTSSSQTSSSQTSSSSPASSSPESSSLTSSTSLTDISSSSTNSQTSTGGSQSTTGSSSTSSTSQTPSASPTVACDLPSTVPSSAFVVGPSGSCAKYNTITSAIAALPADSTKQYIYILAGTYNEQIPSFGRVGATVFRGESTKPLSQAANLVTLQNAGSVLSSSGGAEALSVFRSTTSSAKGHAFYNINFENTAVIAPNYVAIAMDIKALQVGFYSCGFKSGQGTILANTGTSYFSGCRIEGSSDFLWTFGAAFISNSIIVSNTPGYAVAAQNYASTSPSQLVFDQCAFVPSTSASMSQSTYLGRDYSLSARVAVTNSYLDAHIRPIGWLIKSATPNVTFAEFNNTGPGFVQTSRPTQVQILTDGGSYSAGSIFGDISWIDSSAVVPFSGFPSSLFSVTPSTTATSSTASSTSTAVPSSSAYVVSLTPTEGQYGTVQAAVLALPADGLPKTILIMPGTYTEQININRTGKVTLRGTTSFVNDFSQNQVKIQFSYGVSTDAGQNELTPVINSKKNDGSGLALYNIDFINTFAQRANYAALAGDFYGTNMAAYGCSFIGFQDTLLANKGTQLFSNCYIEGSVDFIWGFSQAYFRQCYIATNTPGSCIAAQSRASASTPGGYVFDTCLVTYTGTYGPSFGLSYLGRPYSNFSVAVYKNSYIDKHINAAGWNVWSKNNPQTSNVLFGEYNNVGPSAWSASTARASFATNLTESQVAAYDLATFMGSTSWIDTEAYNFVPSYNFTANGVNGTPTSSTPVPSATPSANSTTLHPSSGTIPPTGAILVSSGGSIPNSFKDLTSALASLPADTTTQTIFLYPGSYTEQFKVNRKGPVTIIGYQSGSVGKTYSGNQVTLTFARGLSVVAPVAPGHTNAETAVVATASSGISFYNVNFVNTENSDGAIPSYVTLAASVYGDQIGFYGCSFVGWQDTLLTGTGYAYYESSYIEGAIDFIWGYGMSYFKGCTLGAKKAKSSITAHNRPSSSAIGGYIFDQCLFTAAFNATADLNQQVYLGRPYNAFARVVIKYSYLDSTIQPAGWKIWSVNDPRTDSITFAEYQNSGPGNWENNAAARLGFGNATLLTSDTYSLSSMMASTSWIDMTHWDSIVTPQPAPVVVETGSSTSPPPGACIVSKTAIPGKVTYTTIAQCIAQLPTTSVISTVFIYPGTYNEQLTFNRSAATIFRGYADTPDKYSSNQVIITNSAGVDTQGTASNSDSATFYSRGKNVKFYNINLVNTFGKGADYASLGFSVGNNGNASFYGCQIIGNQDTFNVNVGASTFAYNTYVEGSIDFIWGAGSMYFLGSTISPNTNGISITADKRTTNTSIGGVVFDQCTVIPAPGSSVSPGTVFLGRPWNPFARVAYIQTSLDSSISAAGWSVWSKSTPNTETAFFGEYQNTGPGAVRTSRAPFSHEMTGEEASTFRLSSFFSSTSWIDFAAVKISPFVVSNLPATVTVTSTILPTGSNPIVTSTSTSVQMFTTSIPALLFTKNITEKISSLIMSTQPDVYKSNVVTLTETSILSVTPALKSATMTIDEVVKSTLTVPGSVTTTLALVTSKVTALSTLTPIPVTQVQTLTISDLQTTSVTPNPVSKVVTSVSTLLSTITSTPKGKTEVFKSTTTLEQLLTAAAPDVKVTQTSTILSTTVLTSVPKGITKTTLYFVTLPAGPTVTIKAKAATSLIPTTSTILKVAKTTTTLACIPSPAKIKRSFGEAPMQGDQIIKRQAISGSSSVSTPTVTTFYTLPQSTSTFLVLVSALSTTTVAASKSTQTDTYTSYILKTSIIPGQTFSTAIQTTKIIPKTTTLPQSTSTSLVYLQGTSISTVYLKGQTETLSSTVFNTVKTSTSTLPGVTVQAQTTKTLFGTSTIVLPAQTILSTTTSLLNLRTTLVLPTPTATISQISTITMKSTFTPPGTTSTILVYATNIQKSTSTLPTPVLLVSQTSTSRIPAPSVTVTSTILKTTVVKSTQWSTSTVVKTAKGAPTCA</sequence>
<evidence type="ECO:0000259" key="8">
    <source>
        <dbReference type="Pfam" id="PF01095"/>
    </source>
</evidence>
<name>A0ABR4CDJ7_9HELO</name>
<evidence type="ECO:0000313" key="10">
    <source>
        <dbReference type="Proteomes" id="UP001595075"/>
    </source>
</evidence>
<dbReference type="Gene3D" id="2.160.20.10">
    <property type="entry name" value="Single-stranded right-handed beta-helix, Pectin lyase-like"/>
    <property type="match status" value="5"/>
</dbReference>
<dbReference type="InterPro" id="IPR011050">
    <property type="entry name" value="Pectin_lyase_fold/virulence"/>
</dbReference>
<evidence type="ECO:0000256" key="6">
    <source>
        <dbReference type="SAM" id="MobiDB-lite"/>
    </source>
</evidence>
<keyword evidence="10" id="KW-1185">Reference proteome</keyword>
<feature type="signal peptide" evidence="7">
    <location>
        <begin position="1"/>
        <end position="23"/>
    </location>
</feature>
<reference evidence="9 10" key="1">
    <citation type="journal article" date="2024" name="Commun. Biol.">
        <title>Comparative genomic analysis of thermophilic fungi reveals convergent evolutionary adaptations and gene losses.</title>
        <authorList>
            <person name="Steindorff A.S."/>
            <person name="Aguilar-Pontes M.V."/>
            <person name="Robinson A.J."/>
            <person name="Andreopoulos B."/>
            <person name="LaButti K."/>
            <person name="Kuo A."/>
            <person name="Mondo S."/>
            <person name="Riley R."/>
            <person name="Otillar R."/>
            <person name="Haridas S."/>
            <person name="Lipzen A."/>
            <person name="Grimwood J."/>
            <person name="Schmutz J."/>
            <person name="Clum A."/>
            <person name="Reid I.D."/>
            <person name="Moisan M.C."/>
            <person name="Butler G."/>
            <person name="Nguyen T.T.M."/>
            <person name="Dewar K."/>
            <person name="Conant G."/>
            <person name="Drula E."/>
            <person name="Henrissat B."/>
            <person name="Hansel C."/>
            <person name="Singer S."/>
            <person name="Hutchinson M.I."/>
            <person name="de Vries R.P."/>
            <person name="Natvig D.O."/>
            <person name="Powell A.J."/>
            <person name="Tsang A."/>
            <person name="Grigoriev I.V."/>
        </authorList>
    </citation>
    <scope>NUCLEOTIDE SEQUENCE [LARGE SCALE GENOMIC DNA]</scope>
    <source>
        <strain evidence="9 10">CBS 494.80</strain>
    </source>
</reference>
<evidence type="ECO:0000256" key="1">
    <source>
        <dbReference type="ARBA" id="ARBA00005184"/>
    </source>
</evidence>
<evidence type="ECO:0000313" key="9">
    <source>
        <dbReference type="EMBL" id="KAL2068017.1"/>
    </source>
</evidence>
<feature type="domain" description="Pectinesterase catalytic" evidence="8">
    <location>
        <begin position="1522"/>
        <end position="1813"/>
    </location>
</feature>